<name>A0ABR2QLG4_9ROSI</name>
<gene>
    <name evidence="6" type="ORF">V6N11_083280</name>
</gene>
<comment type="caution">
    <text evidence="6">The sequence shown here is derived from an EMBL/GenBank/DDBJ whole genome shotgun (WGS) entry which is preliminary data.</text>
</comment>
<feature type="domain" description="Retrovirus-related Pol polyprotein from transposon TNT 1-94-like beta-barrel" evidence="5">
    <location>
        <begin position="180"/>
        <end position="224"/>
    </location>
</feature>
<evidence type="ECO:0000259" key="5">
    <source>
        <dbReference type="Pfam" id="PF22936"/>
    </source>
</evidence>
<keyword evidence="3" id="KW-0732">Signal</keyword>
<reference evidence="6 7" key="1">
    <citation type="journal article" date="2024" name="G3 (Bethesda)">
        <title>Genome assembly of Hibiscus sabdariffa L. provides insights into metabolisms of medicinal natural products.</title>
        <authorList>
            <person name="Kim T."/>
        </authorList>
    </citation>
    <scope>NUCLEOTIDE SEQUENCE [LARGE SCALE GENOMIC DNA]</scope>
    <source>
        <strain evidence="6">TK-2024</strain>
        <tissue evidence="6">Old leaves</tissue>
    </source>
</reference>
<proteinExistence type="predicted"/>
<dbReference type="InterPro" id="IPR039537">
    <property type="entry name" value="Retrotran_Ty1/copia-like"/>
</dbReference>
<dbReference type="Pfam" id="PF22936">
    <property type="entry name" value="Pol_BBD"/>
    <property type="match status" value="1"/>
</dbReference>
<feature type="signal peptide" evidence="3">
    <location>
        <begin position="1"/>
        <end position="16"/>
    </location>
</feature>
<evidence type="ECO:0000259" key="4">
    <source>
        <dbReference type="Pfam" id="PF13976"/>
    </source>
</evidence>
<dbReference type="Proteomes" id="UP001396334">
    <property type="component" value="Unassembled WGS sequence"/>
</dbReference>
<accession>A0ABR2QLG4</accession>
<sequence>MKYLLFVKALHLPVFATQKPDSKSDEEWEFEHQQVCGLIRQFVEENVYNHIDQETHARTLWEKLESFEFQSVMNQLLGMGVKFGNEILGLWLLATLSDSWEIFRVSLINSTPQGIITLDLDLAKSGVLNEEVRRRSQGSTSQSEVLVTENRGRNRERDGKGRDKSRSKSRSRYKNLECHHCVTRAGDVSLVSNNGTRLTLKNVRHAPDICLNLISAGKIDDEGFCNTFSDGQWKLTKGSLVVAQGKKSSNLYLMQASTSRDTVNVTVNDSSTKLWHKWLSHMSEKGLNCLAKKNKLSGLKNATLKNCAHCLAGKQRRVSFISHPPHRKSELLELVHSDVCGPLKTIDDIDKMEKEDSPNSGDLTDVNSVPLDPSPNPIQDDLHQQFHFEDALEIDDLLSGVVVVFRNDDGVILDGVTNSISSTYASVSKALAIQMRMVLCRDERANCSFKISQTCEQATTWLCRHIAYINTHQPSQQIKTHTEFQGIACSGLDPNITGIRDHNSGR</sequence>
<feature type="domain" description="GAG-pre-integrase" evidence="4">
    <location>
        <begin position="250"/>
        <end position="315"/>
    </location>
</feature>
<evidence type="ECO:0000256" key="1">
    <source>
        <dbReference type="ARBA" id="ARBA00022670"/>
    </source>
</evidence>
<feature type="region of interest" description="Disordered" evidence="2">
    <location>
        <begin position="132"/>
        <end position="171"/>
    </location>
</feature>
<feature type="chain" id="PRO_5045948756" description="GAG-pre-integrase domain-containing protein" evidence="3">
    <location>
        <begin position="17"/>
        <end position="506"/>
    </location>
</feature>
<evidence type="ECO:0000313" key="6">
    <source>
        <dbReference type="EMBL" id="KAK9001498.1"/>
    </source>
</evidence>
<dbReference type="Pfam" id="PF13976">
    <property type="entry name" value="gag_pre-integrs"/>
    <property type="match status" value="1"/>
</dbReference>
<keyword evidence="1" id="KW-0378">Hydrolase</keyword>
<dbReference type="PANTHER" id="PTHR42648">
    <property type="entry name" value="TRANSPOSASE, PUTATIVE-RELATED"/>
    <property type="match status" value="1"/>
</dbReference>
<keyword evidence="7" id="KW-1185">Reference proteome</keyword>
<evidence type="ECO:0000256" key="2">
    <source>
        <dbReference type="SAM" id="MobiDB-lite"/>
    </source>
</evidence>
<evidence type="ECO:0008006" key="8">
    <source>
        <dbReference type="Google" id="ProtNLM"/>
    </source>
</evidence>
<evidence type="ECO:0000256" key="3">
    <source>
        <dbReference type="SAM" id="SignalP"/>
    </source>
</evidence>
<evidence type="ECO:0000313" key="7">
    <source>
        <dbReference type="Proteomes" id="UP001396334"/>
    </source>
</evidence>
<feature type="compositionally biased region" description="Basic and acidic residues" evidence="2">
    <location>
        <begin position="150"/>
        <end position="166"/>
    </location>
</feature>
<dbReference type="PANTHER" id="PTHR42648:SF28">
    <property type="entry name" value="TRANSPOSON-ENCODED PROTEIN WITH RIBONUCLEASE H-LIKE AND RETROVIRUS ZINC FINGER-LIKE DOMAINS"/>
    <property type="match status" value="1"/>
</dbReference>
<dbReference type="InterPro" id="IPR054722">
    <property type="entry name" value="PolX-like_BBD"/>
</dbReference>
<dbReference type="EMBL" id="JBBPBN010000036">
    <property type="protein sequence ID" value="KAK9001498.1"/>
    <property type="molecule type" value="Genomic_DNA"/>
</dbReference>
<organism evidence="6 7">
    <name type="scientific">Hibiscus sabdariffa</name>
    <name type="common">roselle</name>
    <dbReference type="NCBI Taxonomy" id="183260"/>
    <lineage>
        <taxon>Eukaryota</taxon>
        <taxon>Viridiplantae</taxon>
        <taxon>Streptophyta</taxon>
        <taxon>Embryophyta</taxon>
        <taxon>Tracheophyta</taxon>
        <taxon>Spermatophyta</taxon>
        <taxon>Magnoliopsida</taxon>
        <taxon>eudicotyledons</taxon>
        <taxon>Gunneridae</taxon>
        <taxon>Pentapetalae</taxon>
        <taxon>rosids</taxon>
        <taxon>malvids</taxon>
        <taxon>Malvales</taxon>
        <taxon>Malvaceae</taxon>
        <taxon>Malvoideae</taxon>
        <taxon>Hibiscus</taxon>
    </lineage>
</organism>
<dbReference type="InterPro" id="IPR025724">
    <property type="entry name" value="GAG-pre-integrase_dom"/>
</dbReference>
<keyword evidence="1" id="KW-0645">Protease</keyword>
<protein>
    <recommendedName>
        <fullName evidence="8">GAG-pre-integrase domain-containing protein</fullName>
    </recommendedName>
</protein>